<dbReference type="InterPro" id="IPR010721">
    <property type="entry name" value="UstE-like"/>
</dbReference>
<sequence>MYLKVFLFNAIAIAVLMLLTWLVSLKKKDVSIVDIVWGLGFVLVGWVSWFMQPDKTLLQTGMIACLTIWGARLSGYLAWRKSGEGEDRRYGAMRTKHGDSFPLVSLLTVFILQGIVMWVVSLPLQFGLSSSGRVVEEGVRNSIFFTAILFWLTGFLFESIGDYQLARFKSDPDNEGKVFDQGLWSFTRHPNYFGDFLVWWGFGVMGLALSAELWSLIGPAVMSIFLLKISGVSLLERDLRERKPAYAKYVEQTNAFFPSPPKTD</sequence>
<evidence type="ECO:0000313" key="3">
    <source>
        <dbReference type="Proteomes" id="UP000317178"/>
    </source>
</evidence>
<dbReference type="OrthoDB" id="9779233at2"/>
<feature type="transmembrane region" description="Helical" evidence="1">
    <location>
        <begin position="6"/>
        <end position="25"/>
    </location>
</feature>
<dbReference type="Pfam" id="PF06966">
    <property type="entry name" value="DUF1295"/>
    <property type="match status" value="1"/>
</dbReference>
<dbReference type="PANTHER" id="PTHR32251:SF17">
    <property type="entry name" value="STEROID 5-ALPHA REDUCTASE C-TERMINAL DOMAIN-CONTAINING PROTEIN"/>
    <property type="match status" value="1"/>
</dbReference>
<keyword evidence="1" id="KW-0812">Transmembrane</keyword>
<accession>A0A518CK69</accession>
<dbReference type="PANTHER" id="PTHR32251">
    <property type="entry name" value="3-OXO-5-ALPHA-STEROID 4-DEHYDROGENASE"/>
    <property type="match status" value="1"/>
</dbReference>
<dbReference type="RefSeq" id="WP_144994378.1">
    <property type="nucleotide sequence ID" value="NZ_CP036281.1"/>
</dbReference>
<keyword evidence="3" id="KW-1185">Reference proteome</keyword>
<organism evidence="2 3">
    <name type="scientific">Polystyrenella longa</name>
    <dbReference type="NCBI Taxonomy" id="2528007"/>
    <lineage>
        <taxon>Bacteria</taxon>
        <taxon>Pseudomonadati</taxon>
        <taxon>Planctomycetota</taxon>
        <taxon>Planctomycetia</taxon>
        <taxon>Planctomycetales</taxon>
        <taxon>Planctomycetaceae</taxon>
        <taxon>Polystyrenella</taxon>
    </lineage>
</organism>
<feature type="transmembrane region" description="Helical" evidence="1">
    <location>
        <begin position="100"/>
        <end position="122"/>
    </location>
</feature>
<evidence type="ECO:0000313" key="2">
    <source>
        <dbReference type="EMBL" id="QDU79623.1"/>
    </source>
</evidence>
<dbReference type="EMBL" id="CP036281">
    <property type="protein sequence ID" value="QDU79623.1"/>
    <property type="molecule type" value="Genomic_DNA"/>
</dbReference>
<proteinExistence type="predicted"/>
<evidence type="ECO:0000256" key="1">
    <source>
        <dbReference type="SAM" id="Phobius"/>
    </source>
</evidence>
<dbReference type="Proteomes" id="UP000317178">
    <property type="component" value="Chromosome"/>
</dbReference>
<gene>
    <name evidence="2" type="ORF">Pla110_13340</name>
</gene>
<dbReference type="KEGG" id="plon:Pla110_13340"/>
<protein>
    <submittedName>
        <fullName evidence="2">3-oxo-5-alpha-steroid 4-dehydrogenase</fullName>
    </submittedName>
</protein>
<dbReference type="GO" id="GO:0016020">
    <property type="term" value="C:membrane"/>
    <property type="evidence" value="ECO:0007669"/>
    <property type="project" value="TreeGrafter"/>
</dbReference>
<dbReference type="Gene3D" id="1.20.120.1630">
    <property type="match status" value="1"/>
</dbReference>
<dbReference type="AlphaFoldDB" id="A0A518CK69"/>
<feature type="transmembrane region" description="Helical" evidence="1">
    <location>
        <begin position="192"/>
        <end position="210"/>
    </location>
</feature>
<feature type="transmembrane region" description="Helical" evidence="1">
    <location>
        <begin position="142"/>
        <end position="160"/>
    </location>
</feature>
<name>A0A518CK69_9PLAN</name>
<feature type="transmembrane region" description="Helical" evidence="1">
    <location>
        <begin position="57"/>
        <end position="79"/>
    </location>
</feature>
<dbReference type="PROSITE" id="PS50244">
    <property type="entry name" value="S5A_REDUCTASE"/>
    <property type="match status" value="1"/>
</dbReference>
<keyword evidence="1" id="KW-1133">Transmembrane helix</keyword>
<reference evidence="2 3" key="1">
    <citation type="submission" date="2019-02" db="EMBL/GenBank/DDBJ databases">
        <title>Deep-cultivation of Planctomycetes and their phenomic and genomic characterization uncovers novel biology.</title>
        <authorList>
            <person name="Wiegand S."/>
            <person name="Jogler M."/>
            <person name="Boedeker C."/>
            <person name="Pinto D."/>
            <person name="Vollmers J."/>
            <person name="Rivas-Marin E."/>
            <person name="Kohn T."/>
            <person name="Peeters S.H."/>
            <person name="Heuer A."/>
            <person name="Rast P."/>
            <person name="Oberbeckmann S."/>
            <person name="Bunk B."/>
            <person name="Jeske O."/>
            <person name="Meyerdierks A."/>
            <person name="Storesund J.E."/>
            <person name="Kallscheuer N."/>
            <person name="Luecker S."/>
            <person name="Lage O.M."/>
            <person name="Pohl T."/>
            <person name="Merkel B.J."/>
            <person name="Hornburger P."/>
            <person name="Mueller R.-W."/>
            <person name="Bruemmer F."/>
            <person name="Labrenz M."/>
            <person name="Spormann A.M."/>
            <person name="Op den Camp H."/>
            <person name="Overmann J."/>
            <person name="Amann R."/>
            <person name="Jetten M.S.M."/>
            <person name="Mascher T."/>
            <person name="Medema M.H."/>
            <person name="Devos D.P."/>
            <person name="Kaster A.-K."/>
            <person name="Ovreas L."/>
            <person name="Rohde M."/>
            <person name="Galperin M.Y."/>
            <person name="Jogler C."/>
        </authorList>
    </citation>
    <scope>NUCLEOTIDE SEQUENCE [LARGE SCALE GENOMIC DNA]</scope>
    <source>
        <strain evidence="2 3">Pla110</strain>
    </source>
</reference>
<feature type="transmembrane region" description="Helical" evidence="1">
    <location>
        <begin position="32"/>
        <end position="51"/>
    </location>
</feature>
<keyword evidence="1" id="KW-0472">Membrane</keyword>